<keyword evidence="2" id="KW-1185">Reference proteome</keyword>
<gene>
    <name evidence="1" type="ORF">SPELUC_LOCUS1709</name>
</gene>
<organism evidence="1 2">
    <name type="scientific">Cetraspora pellucida</name>
    <dbReference type="NCBI Taxonomy" id="1433469"/>
    <lineage>
        <taxon>Eukaryota</taxon>
        <taxon>Fungi</taxon>
        <taxon>Fungi incertae sedis</taxon>
        <taxon>Mucoromycota</taxon>
        <taxon>Glomeromycotina</taxon>
        <taxon>Glomeromycetes</taxon>
        <taxon>Diversisporales</taxon>
        <taxon>Gigasporaceae</taxon>
        <taxon>Cetraspora</taxon>
    </lineage>
</organism>
<sequence>MDMLPQMVSSQNVGSSNFLQLFNKIDYAESKNEDVIRELIKSYFNFSEAIYNQYKKLKAIHNKVDATAIVKDE</sequence>
<proteinExistence type="predicted"/>
<dbReference type="EMBL" id="CAJVPW010000975">
    <property type="protein sequence ID" value="CAG8471353.1"/>
    <property type="molecule type" value="Genomic_DNA"/>
</dbReference>
<name>A0ACA9KG39_9GLOM</name>
<dbReference type="Proteomes" id="UP000789366">
    <property type="component" value="Unassembled WGS sequence"/>
</dbReference>
<evidence type="ECO:0000313" key="2">
    <source>
        <dbReference type="Proteomes" id="UP000789366"/>
    </source>
</evidence>
<reference evidence="1" key="1">
    <citation type="submission" date="2021-06" db="EMBL/GenBank/DDBJ databases">
        <authorList>
            <person name="Kallberg Y."/>
            <person name="Tangrot J."/>
            <person name="Rosling A."/>
        </authorList>
    </citation>
    <scope>NUCLEOTIDE SEQUENCE</scope>
    <source>
        <strain evidence="1">28 12/20/2015</strain>
    </source>
</reference>
<evidence type="ECO:0000313" key="1">
    <source>
        <dbReference type="EMBL" id="CAG8471353.1"/>
    </source>
</evidence>
<protein>
    <submittedName>
        <fullName evidence="1">1282_t:CDS:1</fullName>
    </submittedName>
</protein>
<comment type="caution">
    <text evidence="1">The sequence shown here is derived from an EMBL/GenBank/DDBJ whole genome shotgun (WGS) entry which is preliminary data.</text>
</comment>
<accession>A0ACA9KG39</accession>
<feature type="non-terminal residue" evidence="1">
    <location>
        <position position="73"/>
    </location>
</feature>